<feature type="coiled-coil region" evidence="3">
    <location>
        <begin position="65"/>
        <end position="106"/>
    </location>
</feature>
<evidence type="ECO:0000256" key="3">
    <source>
        <dbReference type="SAM" id="Coils"/>
    </source>
</evidence>
<feature type="region of interest" description="Disordered" evidence="4">
    <location>
        <begin position="232"/>
        <end position="271"/>
    </location>
</feature>
<dbReference type="PANTHER" id="PTHR12186:SF2">
    <property type="entry name" value="FGFR1 ONCOGENE PARTNER 2 HOMOLOG"/>
    <property type="match status" value="1"/>
</dbReference>
<dbReference type="Proteomes" id="UP001208570">
    <property type="component" value="Unassembled WGS sequence"/>
</dbReference>
<dbReference type="AlphaFoldDB" id="A0AAD9IVT8"/>
<keyword evidence="2 3" id="KW-0175">Coiled coil</keyword>
<organism evidence="5 6">
    <name type="scientific">Paralvinella palmiformis</name>
    <dbReference type="NCBI Taxonomy" id="53620"/>
    <lineage>
        <taxon>Eukaryota</taxon>
        <taxon>Metazoa</taxon>
        <taxon>Spiralia</taxon>
        <taxon>Lophotrochozoa</taxon>
        <taxon>Annelida</taxon>
        <taxon>Polychaeta</taxon>
        <taxon>Sedentaria</taxon>
        <taxon>Canalipalpata</taxon>
        <taxon>Terebellida</taxon>
        <taxon>Terebelliformia</taxon>
        <taxon>Alvinellidae</taxon>
        <taxon>Paralvinella</taxon>
    </lineage>
</organism>
<dbReference type="PANTHER" id="PTHR12186">
    <property type="entry name" value="SIKE FAMILY MEMBER"/>
    <property type="match status" value="1"/>
</dbReference>
<comment type="similarity">
    <text evidence="1">Belongs to the SIKE family.</text>
</comment>
<evidence type="ECO:0000256" key="1">
    <source>
        <dbReference type="ARBA" id="ARBA00005537"/>
    </source>
</evidence>
<name>A0AAD9IVT8_9ANNE</name>
<evidence type="ECO:0000256" key="2">
    <source>
        <dbReference type="ARBA" id="ARBA00023054"/>
    </source>
</evidence>
<feature type="compositionally biased region" description="Polar residues" evidence="4">
    <location>
        <begin position="240"/>
        <end position="249"/>
    </location>
</feature>
<gene>
    <name evidence="5" type="ORF">LSH36_1189g00080</name>
</gene>
<dbReference type="EMBL" id="JAODUP010001189">
    <property type="protein sequence ID" value="KAK2140990.1"/>
    <property type="molecule type" value="Genomic_DNA"/>
</dbReference>
<comment type="caution">
    <text evidence="5">The sequence shown here is derived from an EMBL/GenBank/DDBJ whole genome shotgun (WGS) entry which is preliminary data.</text>
</comment>
<accession>A0AAD9IVT8</accession>
<proteinExistence type="inferred from homology"/>
<evidence type="ECO:0000256" key="4">
    <source>
        <dbReference type="SAM" id="MobiDB-lite"/>
    </source>
</evidence>
<reference evidence="5" key="1">
    <citation type="journal article" date="2023" name="Mol. Biol. Evol.">
        <title>Third-Generation Sequencing Reveals the Adaptive Role of the Epigenome in Three Deep-Sea Polychaetes.</title>
        <authorList>
            <person name="Perez M."/>
            <person name="Aroh O."/>
            <person name="Sun Y."/>
            <person name="Lan Y."/>
            <person name="Juniper S.K."/>
            <person name="Young C.R."/>
            <person name="Angers B."/>
            <person name="Qian P.Y."/>
        </authorList>
    </citation>
    <scope>NUCLEOTIDE SEQUENCE</scope>
    <source>
        <strain evidence="5">P08H-3</strain>
    </source>
</reference>
<evidence type="ECO:0000313" key="6">
    <source>
        <dbReference type="Proteomes" id="UP001208570"/>
    </source>
</evidence>
<dbReference type="InterPro" id="IPR008555">
    <property type="entry name" value="SIKE"/>
</dbReference>
<evidence type="ECO:0000313" key="5">
    <source>
        <dbReference type="EMBL" id="KAK2140990.1"/>
    </source>
</evidence>
<feature type="compositionally biased region" description="Acidic residues" evidence="4">
    <location>
        <begin position="250"/>
        <end position="261"/>
    </location>
</feature>
<sequence length="271" mass="31028">MACTVEKVLSDARLLVNRLKDHDNCADNVISQTQSLLKRMEAMKQVRTLVYDSAYLLFWCRHRPRANLIMGLLQENNQIRELQQENQELRSSLEEHQSAIELIMSKYREQVAHLMMANKLDQGALQKSNHSKEVEEKIDKICEMAVIMQEAIRLDEECSASESKLIVQLKFENQTLRELLKISKESGSLQDAPRVEQETQTVDDLSDVETTEDECNRSVIFRGPEQLDDKTDVSCHKLQASDSDVSQTETSEDLCDTDTESCNDTIIEKST</sequence>
<feature type="region of interest" description="Disordered" evidence="4">
    <location>
        <begin position="187"/>
        <end position="209"/>
    </location>
</feature>
<dbReference type="Pfam" id="PF05769">
    <property type="entry name" value="SIKE"/>
    <property type="match status" value="1"/>
</dbReference>
<keyword evidence="6" id="KW-1185">Reference proteome</keyword>
<protein>
    <submittedName>
        <fullName evidence="5">Uncharacterized protein</fullName>
    </submittedName>
</protein>